<feature type="compositionally biased region" description="Basic and acidic residues" evidence="1">
    <location>
        <begin position="449"/>
        <end position="475"/>
    </location>
</feature>
<dbReference type="Proteomes" id="UP000838412">
    <property type="component" value="Chromosome 6"/>
</dbReference>
<accession>A0A8K0A6U1</accession>
<dbReference type="Pfam" id="PF01612">
    <property type="entry name" value="DNA_pol_A_exo1"/>
    <property type="match status" value="1"/>
</dbReference>
<feature type="compositionally biased region" description="Basic and acidic residues" evidence="1">
    <location>
        <begin position="537"/>
        <end position="557"/>
    </location>
</feature>
<feature type="compositionally biased region" description="Polar residues" evidence="1">
    <location>
        <begin position="829"/>
        <end position="841"/>
    </location>
</feature>
<evidence type="ECO:0000259" key="2">
    <source>
        <dbReference type="SMART" id="SM00474"/>
    </source>
</evidence>
<dbReference type="InterPro" id="IPR012337">
    <property type="entry name" value="RNaseH-like_sf"/>
</dbReference>
<dbReference type="SMART" id="SM00474">
    <property type="entry name" value="35EXOc"/>
    <property type="match status" value="1"/>
</dbReference>
<feature type="domain" description="3'-5' exonuclease" evidence="2">
    <location>
        <begin position="160"/>
        <end position="351"/>
    </location>
</feature>
<feature type="region of interest" description="Disordered" evidence="1">
    <location>
        <begin position="818"/>
        <end position="860"/>
    </location>
</feature>
<evidence type="ECO:0000256" key="1">
    <source>
        <dbReference type="SAM" id="MobiDB-lite"/>
    </source>
</evidence>
<sequence length="922" mass="101790">MAAYVGKSIRITTNDGIYRGVVHSLDVSCSKITLKTVECCVGDEKKQLKGLHHFYGPEMEHLEIMAMEDQLDRNDTEDGGPPLVTKKENPKHLQQLRDYSGVTDRAGGGGYVSDGIVDIMKSNLRRKDNRKRQDSTRGKKSVRFCHDMEDPSGSGRDQKYTVVDSLQGDLYYRAVDHIRQQSIVGLAMQGINIGRKGKICWVQVATKNGIFLFDVLTLGAPCFDAGLGQLIQDESILKVMHDCRNPSDALWHQYGLHVVNVFDTQVADVMVSKIDHGGEFPRYVNGLGACLMEHLALTPEKLHFHRVRLDHKEEDQAIWAERPLPDHLLDAAAKDVMYLRDLRVALMDKLMSEFVMGVDVYLSVRRDSSDKDALKMDTMGHLLPGRFKEVVEQAARKRRQHVEPLDQNGFRENCDGVVDGTVHWSRDIGHDGRKFSKGIGGNVVLPAHTTKEPVPAKEDSSTYLSEHKPEVHEEDQPCTEATPKSTASSRPGPEEDGADVRLQRQSTSPKNTPTLTPAGLEITRHLNKLPKKLLQTHRQDVQGKTAEDSSTDPDRTPGHLTESPEDTMPELWSIPPSKSNSMKEKCWMPLTVELPTGTEPSFQLNDGAKADSSLKNPYAGSKGKVHNMKGEEVQTCPEPTPPKQPFFCMPKVVGSSTEAASTDADRAGDTASPQQAIQKFTEFCLSENSEQDPRAHPLKAFGGRLVKNPQYLHGWDRRLTVEDKGKPSGPDVVQYSSHSSDDDLPRSSSSNSQPPSSHSSSVTTSPTKNGANGDAHRMAGVQSSSPSFCMGRGALRLNALKSLQRSPIQNNKFVVPKSAGVQQRDKNNGFVNPTSTESVPTASMAGVGPPSDAKQDGRKAGIGRASALTLRSEMYSELTLPEELHKEQQENGLRSNISKYPFPSDCEVRGIPKPQRGFLRNW</sequence>
<feature type="region of interest" description="Disordered" evidence="1">
    <location>
        <begin position="598"/>
        <end position="790"/>
    </location>
</feature>
<dbReference type="EMBL" id="OV696691">
    <property type="protein sequence ID" value="CAH1267477.1"/>
    <property type="molecule type" value="Genomic_DNA"/>
</dbReference>
<dbReference type="InterPro" id="IPR052144">
    <property type="entry name" value="piRNA_biogenesis_EXD1"/>
</dbReference>
<evidence type="ECO:0000313" key="4">
    <source>
        <dbReference type="Proteomes" id="UP000838412"/>
    </source>
</evidence>
<feature type="compositionally biased region" description="Low complexity" evidence="1">
    <location>
        <begin position="746"/>
        <end position="767"/>
    </location>
</feature>
<protein>
    <submittedName>
        <fullName evidence="3">EXD1 protein</fullName>
    </submittedName>
</protein>
<organism evidence="3 4">
    <name type="scientific">Branchiostoma lanceolatum</name>
    <name type="common">Common lancelet</name>
    <name type="synonym">Amphioxus lanceolatum</name>
    <dbReference type="NCBI Taxonomy" id="7740"/>
    <lineage>
        <taxon>Eukaryota</taxon>
        <taxon>Metazoa</taxon>
        <taxon>Chordata</taxon>
        <taxon>Cephalochordata</taxon>
        <taxon>Leptocardii</taxon>
        <taxon>Amphioxiformes</taxon>
        <taxon>Branchiostomatidae</taxon>
        <taxon>Branchiostoma</taxon>
    </lineage>
</organism>
<dbReference type="PANTHER" id="PTHR46628">
    <property type="entry name" value="PIRNA BIOGENESIS PROTEIN EXD1"/>
    <property type="match status" value="1"/>
</dbReference>
<feature type="compositionally biased region" description="Basic and acidic residues" evidence="1">
    <location>
        <begin position="714"/>
        <end position="726"/>
    </location>
</feature>
<name>A0A8K0A6U1_BRALA</name>
<dbReference type="AlphaFoldDB" id="A0A8K0A6U1"/>
<feature type="region of interest" description="Disordered" evidence="1">
    <location>
        <begin position="435"/>
        <end position="521"/>
    </location>
</feature>
<dbReference type="CDD" id="cd06148">
    <property type="entry name" value="Egl_like_exo"/>
    <property type="match status" value="1"/>
</dbReference>
<gene>
    <name evidence="3" type="primary">EXD1</name>
    <name evidence="3" type="ORF">BLAG_LOCUS20826</name>
</gene>
<dbReference type="GO" id="GO:1990923">
    <property type="term" value="C:PET complex"/>
    <property type="evidence" value="ECO:0007669"/>
    <property type="project" value="TreeGrafter"/>
</dbReference>
<dbReference type="PANTHER" id="PTHR46628:SF1">
    <property type="entry name" value="PIRNA BIOGENESIS PROTEIN EXD1"/>
    <property type="match status" value="1"/>
</dbReference>
<dbReference type="InterPro" id="IPR002562">
    <property type="entry name" value="3'-5'_exonuclease_dom"/>
</dbReference>
<dbReference type="GO" id="GO:0034587">
    <property type="term" value="P:piRNA processing"/>
    <property type="evidence" value="ECO:0007669"/>
    <property type="project" value="TreeGrafter"/>
</dbReference>
<evidence type="ECO:0000313" key="3">
    <source>
        <dbReference type="EMBL" id="CAH1267477.1"/>
    </source>
</evidence>
<keyword evidence="4" id="KW-1185">Reference proteome</keyword>
<proteinExistence type="predicted"/>
<feature type="region of interest" description="Disordered" evidence="1">
    <location>
        <begin position="123"/>
        <end position="156"/>
    </location>
</feature>
<feature type="compositionally biased region" description="Polar residues" evidence="1">
    <location>
        <begin position="503"/>
        <end position="515"/>
    </location>
</feature>
<dbReference type="GO" id="GO:0003676">
    <property type="term" value="F:nucleic acid binding"/>
    <property type="evidence" value="ECO:0007669"/>
    <property type="project" value="InterPro"/>
</dbReference>
<feature type="region of interest" description="Disordered" evidence="1">
    <location>
        <begin position="535"/>
        <end position="582"/>
    </location>
</feature>
<dbReference type="OrthoDB" id="26838at2759"/>
<dbReference type="InterPro" id="IPR036397">
    <property type="entry name" value="RNaseH_sf"/>
</dbReference>
<dbReference type="Gene3D" id="3.30.420.10">
    <property type="entry name" value="Ribonuclease H-like superfamily/Ribonuclease H"/>
    <property type="match status" value="1"/>
</dbReference>
<dbReference type="GO" id="GO:0008408">
    <property type="term" value="F:3'-5' exonuclease activity"/>
    <property type="evidence" value="ECO:0007669"/>
    <property type="project" value="InterPro"/>
</dbReference>
<dbReference type="SUPFAM" id="SSF53098">
    <property type="entry name" value="Ribonuclease H-like"/>
    <property type="match status" value="1"/>
</dbReference>
<reference evidence="3" key="1">
    <citation type="submission" date="2022-01" db="EMBL/GenBank/DDBJ databases">
        <authorList>
            <person name="Braso-Vives M."/>
        </authorList>
    </citation>
    <scope>NUCLEOTIDE SEQUENCE</scope>
</reference>